<sequence length="72" mass="8379">MPFTMWRTNRGDHFVSMFVASRTESPLSERVHDCVFHRKTQNTYSYLNGNSREISATLTHARYSLVLHSMGD</sequence>
<dbReference type="EMBL" id="CM018208">
    <property type="protein sequence ID" value="KAB2073727.1"/>
    <property type="molecule type" value="Genomic_DNA"/>
</dbReference>
<gene>
    <name evidence="1" type="ORF">ES319_A07G103900v1</name>
</gene>
<dbReference type="AlphaFoldDB" id="A0A5J5V2B2"/>
<protein>
    <submittedName>
        <fullName evidence="1">Uncharacterized protein</fullName>
    </submittedName>
</protein>
<reference evidence="2" key="1">
    <citation type="journal article" date="2020" name="Nat. Genet.">
        <title>Genomic diversifications of five Gossypium allopolyploid species and their impact on cotton improvement.</title>
        <authorList>
            <person name="Chen Z.J."/>
            <person name="Sreedasyam A."/>
            <person name="Ando A."/>
            <person name="Song Q."/>
            <person name="De Santiago L.M."/>
            <person name="Hulse-Kemp A.M."/>
            <person name="Ding M."/>
            <person name="Ye W."/>
            <person name="Kirkbride R.C."/>
            <person name="Jenkins J."/>
            <person name="Plott C."/>
            <person name="Lovell J."/>
            <person name="Lin Y.M."/>
            <person name="Vaughn R."/>
            <person name="Liu B."/>
            <person name="Simpson S."/>
            <person name="Scheffler B.E."/>
            <person name="Wen L."/>
            <person name="Saski C.A."/>
            <person name="Grover C.E."/>
            <person name="Hu G."/>
            <person name="Conover J.L."/>
            <person name="Carlson J.W."/>
            <person name="Shu S."/>
            <person name="Boston L.B."/>
            <person name="Williams M."/>
            <person name="Peterson D.G."/>
            <person name="McGee K."/>
            <person name="Jones D.C."/>
            <person name="Wendel J.F."/>
            <person name="Stelly D.M."/>
            <person name="Grimwood J."/>
            <person name="Schmutz J."/>
        </authorList>
    </citation>
    <scope>NUCLEOTIDE SEQUENCE [LARGE SCALE GENOMIC DNA]</scope>
    <source>
        <strain evidence="2">cv. 3-79</strain>
    </source>
</reference>
<dbReference type="Proteomes" id="UP000327439">
    <property type="component" value="Chromosome A07"/>
</dbReference>
<proteinExistence type="predicted"/>
<name>A0A5J5V2B2_GOSBA</name>
<organism evidence="1 2">
    <name type="scientific">Gossypium barbadense</name>
    <name type="common">Sea Island cotton</name>
    <name type="synonym">Hibiscus barbadensis</name>
    <dbReference type="NCBI Taxonomy" id="3634"/>
    <lineage>
        <taxon>Eukaryota</taxon>
        <taxon>Viridiplantae</taxon>
        <taxon>Streptophyta</taxon>
        <taxon>Embryophyta</taxon>
        <taxon>Tracheophyta</taxon>
        <taxon>Spermatophyta</taxon>
        <taxon>Magnoliopsida</taxon>
        <taxon>eudicotyledons</taxon>
        <taxon>Gunneridae</taxon>
        <taxon>Pentapetalae</taxon>
        <taxon>rosids</taxon>
        <taxon>malvids</taxon>
        <taxon>Malvales</taxon>
        <taxon>Malvaceae</taxon>
        <taxon>Malvoideae</taxon>
        <taxon>Gossypium</taxon>
    </lineage>
</organism>
<keyword evidence="2" id="KW-1185">Reference proteome</keyword>
<evidence type="ECO:0000313" key="1">
    <source>
        <dbReference type="EMBL" id="KAB2073727.1"/>
    </source>
</evidence>
<evidence type="ECO:0000313" key="2">
    <source>
        <dbReference type="Proteomes" id="UP000327439"/>
    </source>
</evidence>
<accession>A0A5J5V2B2</accession>